<protein>
    <submittedName>
        <fullName evidence="12">Fibronectin type III domain-containing protein</fullName>
    </submittedName>
</protein>
<dbReference type="PROSITE" id="PS50060">
    <property type="entry name" value="MAM_2"/>
    <property type="match status" value="1"/>
</dbReference>
<dbReference type="SUPFAM" id="SSF53187">
    <property type="entry name" value="Zn-dependent exopeptidases"/>
    <property type="match status" value="1"/>
</dbReference>
<name>A0ABT0HCY5_9FLAO</name>
<dbReference type="PROSITE" id="PS50853">
    <property type="entry name" value="FN3"/>
    <property type="match status" value="1"/>
</dbReference>
<evidence type="ECO:0000259" key="9">
    <source>
        <dbReference type="PROSITE" id="PS50060"/>
    </source>
</evidence>
<dbReference type="SMART" id="SM00631">
    <property type="entry name" value="Zn_pept"/>
    <property type="match status" value="1"/>
</dbReference>
<accession>A0ABT0HCY5</accession>
<dbReference type="SMART" id="SM00060">
    <property type="entry name" value="FN3"/>
    <property type="match status" value="1"/>
</dbReference>
<dbReference type="CDD" id="cd03859">
    <property type="entry name" value="M14_CPT"/>
    <property type="match status" value="1"/>
</dbReference>
<dbReference type="Proteomes" id="UP001203687">
    <property type="component" value="Unassembled WGS sequence"/>
</dbReference>
<dbReference type="InterPro" id="IPR013320">
    <property type="entry name" value="ConA-like_dom_sf"/>
</dbReference>
<evidence type="ECO:0000256" key="2">
    <source>
        <dbReference type="ARBA" id="ARBA00005988"/>
    </source>
</evidence>
<sequence length="1160" mass="126891">MRKITCLFVLLLLVIQNSFSQNIYKRVTINNINDSVIQSLDNAGIDMTCGAIFTEDKLQIELSQNDLNQLSNQGISYTVLIDDLEEFYSERAISDLPKARLELEQEKQMALQNARYSVSEVLNNVGQYDGCDEIDWATPANWNLNPNSAPNSFGGCLTYQMVLDELDDMRAQYPNLISAKADASPSNQTTLEGRTIYYVRISDNPDLDEAGEPETLYQSLIHSRESATVMNQLFFMWYLLENYDTDPAIRNLVNNQALYFIPVFNPDGFVYNQTVAPNGGGLQRKNRNTSAPGSCGTYVEGIDLNRNSAYYWGNGGSSTDSCSETYMGTGPFSENETQIMRDFFLLHDFELALNHHSFKNAMLHAYAGTNITNPRPDEYSKYNHDMTYYNRYAHGPSTSISSLNSGNMNDWMLGGPAGTSANGTPTGTGSGKETLAWTPENGTGSEAGSTGSGFWPAPSNFLPIAKRAMRMNFLAAYFSGKYGKIHDLNQSDITATSGNLEFAIENLGQKASDFTVTVTAVSSNITIPGATNSVTESFSAAQVLDQRFVSIPYTLNGGIQADDEVEFKVVFTNDYASDNVLYEANIKKTYAPTNVIFDDATDNLSNWTAVGTGGTWSTTTDNYPNSAGNSAIKSNSAATYSNSLANGIQLNPTIDLTGVSTALVQFYAKWDLERSFDYVQLEASLDGSTWTPLCGKLTKPGAPDENNTYSGKSNTNNDFQPDGEPLYDGDTQDRWYMEEIVIDASNNSTFSQQSAVNFRFVFFTDSSNRQDSYYNADFEGFTFDDFKITEIKIPCVTSVPTNVVVSNVTTSTADVTWDVVPSATYDLRYRETGTTPWTDVLDQTMNTYTISGLTNFTEYEVQVRTKCTASTSAYTSSEVFTTLEACLDGTISSFPYTQGFENNASFINEWKQGVNNTDDDIDWTRDSGGTPSNNTGPTTGSGSTWYVYTEASTNVTPAGSPLKTAIITSDCIDFTDWENAKISFDYHMFGADLGSSTENPAEIGYVALEVSENDGLNWTTETIINDDSANTWKTAADIDLSSYDGKVVLIRFRGVTGSSWSSDMALDNINIEADPATGSNPPIALCQNITVQLDAAGNATIVAADVDGGSTDDVLITDLSIDIDTFDCNDIGTPVDVTLTVTDGDNQTDTCIATVTVEDQ</sequence>
<dbReference type="InterPro" id="IPR000834">
    <property type="entry name" value="Peptidase_M14"/>
</dbReference>
<dbReference type="PROSITE" id="PS52035">
    <property type="entry name" value="PEPTIDASE_M14"/>
    <property type="match status" value="1"/>
</dbReference>
<evidence type="ECO:0000313" key="12">
    <source>
        <dbReference type="EMBL" id="MCK8482220.1"/>
    </source>
</evidence>
<dbReference type="PANTHER" id="PTHR11705:SF143">
    <property type="entry name" value="SLL0236 PROTEIN"/>
    <property type="match status" value="1"/>
</dbReference>
<dbReference type="Gene3D" id="2.60.120.200">
    <property type="match status" value="1"/>
</dbReference>
<feature type="non-terminal residue" evidence="12">
    <location>
        <position position="1160"/>
    </location>
</feature>
<dbReference type="PANTHER" id="PTHR11705">
    <property type="entry name" value="PROTEASE FAMILY M14 CARBOXYPEPTIDASE A,B"/>
    <property type="match status" value="1"/>
</dbReference>
<feature type="region of interest" description="Disordered" evidence="8">
    <location>
        <begin position="921"/>
        <end position="941"/>
    </location>
</feature>
<evidence type="ECO:0000256" key="5">
    <source>
        <dbReference type="ARBA" id="ARBA00022833"/>
    </source>
</evidence>
<keyword evidence="6" id="KW-0482">Metalloprotease</keyword>
<dbReference type="CDD" id="cd00063">
    <property type="entry name" value="FN3"/>
    <property type="match status" value="1"/>
</dbReference>
<feature type="domain" description="Peptidase M14" evidence="11">
    <location>
        <begin position="155"/>
        <end position="479"/>
    </location>
</feature>
<keyword evidence="4" id="KW-0378">Hydrolase</keyword>
<feature type="region of interest" description="Disordered" evidence="8">
    <location>
        <begin position="416"/>
        <end position="451"/>
    </location>
</feature>
<dbReference type="Gene3D" id="3.40.630.10">
    <property type="entry name" value="Zn peptidases"/>
    <property type="match status" value="1"/>
</dbReference>
<dbReference type="Pfam" id="PF00629">
    <property type="entry name" value="MAM"/>
    <property type="match status" value="1"/>
</dbReference>
<keyword evidence="13" id="KW-1185">Reference proteome</keyword>
<evidence type="ECO:0000256" key="3">
    <source>
        <dbReference type="ARBA" id="ARBA00022670"/>
    </source>
</evidence>
<evidence type="ECO:0000259" key="11">
    <source>
        <dbReference type="PROSITE" id="PS52035"/>
    </source>
</evidence>
<dbReference type="RefSeq" id="WP_248413945.1">
    <property type="nucleotide sequence ID" value="NZ_JALPQF010000023.1"/>
</dbReference>
<comment type="cofactor">
    <cofactor evidence="1">
        <name>Zn(2+)</name>
        <dbReference type="ChEBI" id="CHEBI:29105"/>
    </cofactor>
</comment>
<evidence type="ECO:0000313" key="13">
    <source>
        <dbReference type="Proteomes" id="UP001203687"/>
    </source>
</evidence>
<dbReference type="EMBL" id="JALPQF010000023">
    <property type="protein sequence ID" value="MCK8482220.1"/>
    <property type="molecule type" value="Genomic_DNA"/>
</dbReference>
<dbReference type="InterPro" id="IPR003961">
    <property type="entry name" value="FN3_dom"/>
</dbReference>
<comment type="caution">
    <text evidence="7">Lacks conserved residue(s) required for the propagation of feature annotation.</text>
</comment>
<evidence type="ECO:0000256" key="6">
    <source>
        <dbReference type="ARBA" id="ARBA00023049"/>
    </source>
</evidence>
<feature type="compositionally biased region" description="Low complexity" evidence="8">
    <location>
        <begin position="927"/>
        <end position="941"/>
    </location>
</feature>
<dbReference type="InterPro" id="IPR013783">
    <property type="entry name" value="Ig-like_fold"/>
</dbReference>
<evidence type="ECO:0000256" key="4">
    <source>
        <dbReference type="ARBA" id="ARBA00022801"/>
    </source>
</evidence>
<dbReference type="InterPro" id="IPR033810">
    <property type="entry name" value="Carboxypeptidase_T"/>
</dbReference>
<comment type="caution">
    <text evidence="12">The sequence shown here is derived from an EMBL/GenBank/DDBJ whole genome shotgun (WGS) entry which is preliminary data.</text>
</comment>
<evidence type="ECO:0000256" key="8">
    <source>
        <dbReference type="SAM" id="MobiDB-lite"/>
    </source>
</evidence>
<dbReference type="Gene3D" id="2.60.40.10">
    <property type="entry name" value="Immunoglobulins"/>
    <property type="match status" value="1"/>
</dbReference>
<dbReference type="Pfam" id="PF00041">
    <property type="entry name" value="fn3"/>
    <property type="match status" value="1"/>
</dbReference>
<comment type="similarity">
    <text evidence="2 7">Belongs to the peptidase M14 family.</text>
</comment>
<feature type="domain" description="Fibronectin type-III" evidence="10">
    <location>
        <begin position="799"/>
        <end position="885"/>
    </location>
</feature>
<keyword evidence="3" id="KW-0645">Protease</keyword>
<keyword evidence="5" id="KW-0862">Zinc</keyword>
<reference evidence="12" key="1">
    <citation type="submission" date="2022-04" db="EMBL/GenBank/DDBJ databases">
        <authorList>
            <person name="Ren T."/>
        </authorList>
    </citation>
    <scope>NUCLEOTIDE SEQUENCE</scope>
    <source>
        <strain evidence="12">F63249</strain>
    </source>
</reference>
<evidence type="ECO:0000259" key="10">
    <source>
        <dbReference type="PROSITE" id="PS50853"/>
    </source>
</evidence>
<organism evidence="12 13">
    <name type="scientific">Psychroserpens algicola</name>
    <dbReference type="NCBI Taxonomy" id="1719034"/>
    <lineage>
        <taxon>Bacteria</taxon>
        <taxon>Pseudomonadati</taxon>
        <taxon>Bacteroidota</taxon>
        <taxon>Flavobacteriia</taxon>
        <taxon>Flavobacteriales</taxon>
        <taxon>Flavobacteriaceae</taxon>
        <taxon>Psychroserpens</taxon>
    </lineage>
</organism>
<feature type="compositionally biased region" description="Polar residues" evidence="8">
    <location>
        <begin position="705"/>
        <end position="719"/>
    </location>
</feature>
<feature type="domain" description="MAM" evidence="9">
    <location>
        <begin position="896"/>
        <end position="1088"/>
    </location>
</feature>
<dbReference type="SUPFAM" id="SSF49265">
    <property type="entry name" value="Fibronectin type III"/>
    <property type="match status" value="1"/>
</dbReference>
<feature type="region of interest" description="Disordered" evidence="8">
    <location>
        <begin position="701"/>
        <end position="724"/>
    </location>
</feature>
<feature type="compositionally biased region" description="Low complexity" evidence="8">
    <location>
        <begin position="442"/>
        <end position="451"/>
    </location>
</feature>
<dbReference type="SUPFAM" id="SSF49899">
    <property type="entry name" value="Concanavalin A-like lectins/glucanases"/>
    <property type="match status" value="1"/>
</dbReference>
<evidence type="ECO:0000256" key="1">
    <source>
        <dbReference type="ARBA" id="ARBA00001947"/>
    </source>
</evidence>
<evidence type="ECO:0000256" key="7">
    <source>
        <dbReference type="PROSITE-ProRule" id="PRU01379"/>
    </source>
</evidence>
<proteinExistence type="inferred from homology"/>
<dbReference type="InterPro" id="IPR036116">
    <property type="entry name" value="FN3_sf"/>
</dbReference>
<dbReference type="InterPro" id="IPR000998">
    <property type="entry name" value="MAM_dom"/>
</dbReference>
<dbReference type="Pfam" id="PF00246">
    <property type="entry name" value="Peptidase_M14"/>
    <property type="match status" value="1"/>
</dbReference>
<gene>
    <name evidence="12" type="ORF">MUY34_16435</name>
</gene>